<dbReference type="RefSeq" id="WP_139576130.1">
    <property type="nucleotide sequence ID" value="NZ_VDMA02000010.1"/>
</dbReference>
<evidence type="ECO:0000259" key="2">
    <source>
        <dbReference type="Pfam" id="PF07731"/>
    </source>
</evidence>
<keyword evidence="5" id="KW-1185">Reference proteome</keyword>
<dbReference type="GO" id="GO:0005886">
    <property type="term" value="C:plasma membrane"/>
    <property type="evidence" value="ECO:0007669"/>
    <property type="project" value="TreeGrafter"/>
</dbReference>
<evidence type="ECO:0000313" key="5">
    <source>
        <dbReference type="Proteomes" id="UP000313066"/>
    </source>
</evidence>
<comment type="caution">
    <text evidence="4">The sequence shown here is derived from an EMBL/GenBank/DDBJ whole genome shotgun (WGS) entry which is preliminary data.</text>
</comment>
<accession>A0A5N6BSN2</accession>
<dbReference type="GO" id="GO:0005507">
    <property type="term" value="F:copper ion binding"/>
    <property type="evidence" value="ECO:0007669"/>
    <property type="project" value="InterPro"/>
</dbReference>
<feature type="domain" description="Plastocyanin-like" evidence="2">
    <location>
        <begin position="200"/>
        <end position="311"/>
    </location>
</feature>
<dbReference type="PANTHER" id="PTHR11709">
    <property type="entry name" value="MULTI-COPPER OXIDASE"/>
    <property type="match status" value="1"/>
</dbReference>
<dbReference type="InterPro" id="IPR011706">
    <property type="entry name" value="Cu-oxidase_C"/>
</dbReference>
<proteinExistence type="predicted"/>
<dbReference type="Gene3D" id="2.60.40.420">
    <property type="entry name" value="Cupredoxins - blue copper proteins"/>
    <property type="match status" value="2"/>
</dbReference>
<dbReference type="PROSITE" id="PS51318">
    <property type="entry name" value="TAT"/>
    <property type="match status" value="1"/>
</dbReference>
<evidence type="ECO:0000313" key="4">
    <source>
        <dbReference type="EMBL" id="KAB8183475.1"/>
    </source>
</evidence>
<dbReference type="AlphaFoldDB" id="A0A5N6BSN2"/>
<dbReference type="Proteomes" id="UP000313066">
    <property type="component" value="Unassembled WGS sequence"/>
</dbReference>
<dbReference type="GO" id="GO:0016491">
    <property type="term" value="F:oxidoreductase activity"/>
    <property type="evidence" value="ECO:0007669"/>
    <property type="project" value="InterPro"/>
</dbReference>
<dbReference type="Pfam" id="PF07731">
    <property type="entry name" value="Cu-oxidase_2"/>
    <property type="match status" value="1"/>
</dbReference>
<dbReference type="InterPro" id="IPR008972">
    <property type="entry name" value="Cupredoxin"/>
</dbReference>
<reference evidence="4 5" key="1">
    <citation type="submission" date="2019-10" db="EMBL/GenBank/DDBJ databases">
        <title>Nonomuraea sp. nov., isolated from Phyllanthus amarus.</title>
        <authorList>
            <person name="Klykleung N."/>
            <person name="Tanasupawat S."/>
        </authorList>
    </citation>
    <scope>NUCLEOTIDE SEQUENCE [LARGE SCALE GENOMIC DNA]</scope>
    <source>
        <strain evidence="4 5">CR1-09</strain>
    </source>
</reference>
<feature type="chain" id="PRO_5024366307" evidence="1">
    <location>
        <begin position="40"/>
        <end position="411"/>
    </location>
</feature>
<dbReference type="PANTHER" id="PTHR11709:SF504">
    <property type="entry name" value="PLASTOCYANIN-LIKE DOMAIN-CONTAINING PROTEIN"/>
    <property type="match status" value="1"/>
</dbReference>
<feature type="domain" description="Plastocyanin-like" evidence="3">
    <location>
        <begin position="79"/>
        <end position="189"/>
    </location>
</feature>
<evidence type="ECO:0000259" key="3">
    <source>
        <dbReference type="Pfam" id="PF07732"/>
    </source>
</evidence>
<dbReference type="InterPro" id="IPR006311">
    <property type="entry name" value="TAT_signal"/>
</dbReference>
<sequence>MTEKSTDVTRRLLSRRAFTTTAATAAAIAPFAVASQATAEPAGKTAGKTAGEPGDVRRITLYADNLPDGQMGYGLEPGNPTIPGPLIEMIEGETLEIELVNNTDVTASLHAHGVDYETTSDGTRMNNSVVEPGSRYVYTWRTHTPATRPDGTIAPGSAGYWHYHDHVVGTDHGTGGILRGLYGPLVVRRTGDILPDKTFTVVFNDMKTNNLTQAPDFTAELGERVEFIVIAHGNFFHTFHIHGHRWADNRTGMLKDPQDQSRIIDTKTTGPAESFGFQVIAGEYVGPGKWMYHCHVQSYSDMGMAGTFTVTGASESVPLTVTASSRCVGTSVYVAVTAVNDGDVPATVTLTTPYGSKTVADVAPGKQAYQSFNTRAKQIGAGKATVTGTSFINGKKVTTSYETDYTAISCG</sequence>
<dbReference type="SUPFAM" id="SSF49503">
    <property type="entry name" value="Cupredoxins"/>
    <property type="match status" value="2"/>
</dbReference>
<feature type="signal peptide" evidence="1">
    <location>
        <begin position="1"/>
        <end position="39"/>
    </location>
</feature>
<protein>
    <submittedName>
        <fullName evidence="4">Multicopper oxidase domain-containing protein</fullName>
    </submittedName>
</protein>
<dbReference type="Pfam" id="PF07732">
    <property type="entry name" value="Cu-oxidase_3"/>
    <property type="match status" value="1"/>
</dbReference>
<dbReference type="InterPro" id="IPR011707">
    <property type="entry name" value="Cu-oxidase-like_N"/>
</dbReference>
<dbReference type="GO" id="GO:0006826">
    <property type="term" value="P:iron ion transport"/>
    <property type="evidence" value="ECO:0007669"/>
    <property type="project" value="TreeGrafter"/>
</dbReference>
<evidence type="ECO:0000256" key="1">
    <source>
        <dbReference type="SAM" id="SignalP"/>
    </source>
</evidence>
<gene>
    <name evidence="4" type="ORF">FH610_020465</name>
</gene>
<dbReference type="InterPro" id="IPR045087">
    <property type="entry name" value="Cu-oxidase_fam"/>
</dbReference>
<organism evidence="4 5">
    <name type="scientific">Microbispora catharanthi</name>
    <dbReference type="NCBI Taxonomy" id="1712871"/>
    <lineage>
        <taxon>Bacteria</taxon>
        <taxon>Bacillati</taxon>
        <taxon>Actinomycetota</taxon>
        <taxon>Actinomycetes</taxon>
        <taxon>Streptosporangiales</taxon>
        <taxon>Streptosporangiaceae</taxon>
        <taxon>Microbispora</taxon>
    </lineage>
</organism>
<keyword evidence="1" id="KW-0732">Signal</keyword>
<dbReference type="CDD" id="cd14449">
    <property type="entry name" value="CuRO_1_2DMCO_NIR_like_2"/>
    <property type="match status" value="1"/>
</dbReference>
<dbReference type="EMBL" id="VDMA02000010">
    <property type="protein sequence ID" value="KAB8183475.1"/>
    <property type="molecule type" value="Genomic_DNA"/>
</dbReference>
<name>A0A5N6BSN2_9ACTN</name>